<comment type="caution">
    <text evidence="18">The sequence shown here is derived from an EMBL/GenBank/DDBJ whole genome shotgun (WGS) entry which is preliminary data.</text>
</comment>
<protein>
    <recommendedName>
        <fullName evidence="6 15">Anthranilate synthase component 1</fullName>
        <ecNumber evidence="5 15">4.1.3.27</ecNumber>
    </recommendedName>
</protein>
<keyword evidence="12 15" id="KW-0456">Lyase</keyword>
<dbReference type="EC" id="4.1.3.27" evidence="5 15"/>
<dbReference type="Proteomes" id="UP000646365">
    <property type="component" value="Unassembled WGS sequence"/>
</dbReference>
<dbReference type="PRINTS" id="PR00095">
    <property type="entry name" value="ANTSNTHASEI"/>
</dbReference>
<evidence type="ECO:0000256" key="2">
    <source>
        <dbReference type="ARBA" id="ARBA00004873"/>
    </source>
</evidence>
<gene>
    <name evidence="15" type="primary">trpE</name>
    <name evidence="18" type="ORF">GCM10011611_21030</name>
</gene>
<dbReference type="AlphaFoldDB" id="A0A8J2YSL4"/>
<dbReference type="SUPFAM" id="SSF56322">
    <property type="entry name" value="ADC synthase"/>
    <property type="match status" value="1"/>
</dbReference>
<evidence type="ECO:0000256" key="3">
    <source>
        <dbReference type="ARBA" id="ARBA00009562"/>
    </source>
</evidence>
<organism evidence="18 19">
    <name type="scientific">Aliidongia dinghuensis</name>
    <dbReference type="NCBI Taxonomy" id="1867774"/>
    <lineage>
        <taxon>Bacteria</taxon>
        <taxon>Pseudomonadati</taxon>
        <taxon>Pseudomonadota</taxon>
        <taxon>Alphaproteobacteria</taxon>
        <taxon>Rhodospirillales</taxon>
        <taxon>Dongiaceae</taxon>
        <taxon>Aliidongia</taxon>
    </lineage>
</organism>
<evidence type="ECO:0000256" key="7">
    <source>
        <dbReference type="ARBA" id="ARBA00022605"/>
    </source>
</evidence>
<evidence type="ECO:0000256" key="6">
    <source>
        <dbReference type="ARBA" id="ARBA00020653"/>
    </source>
</evidence>
<reference evidence="18" key="1">
    <citation type="journal article" date="2014" name="Int. J. Syst. Evol. Microbiol.">
        <title>Complete genome sequence of Corynebacterium casei LMG S-19264T (=DSM 44701T), isolated from a smear-ripened cheese.</title>
        <authorList>
            <consortium name="US DOE Joint Genome Institute (JGI-PGF)"/>
            <person name="Walter F."/>
            <person name="Albersmeier A."/>
            <person name="Kalinowski J."/>
            <person name="Ruckert C."/>
        </authorList>
    </citation>
    <scope>NUCLEOTIDE SEQUENCE</scope>
    <source>
        <strain evidence="18">CGMCC 1.15725</strain>
    </source>
</reference>
<comment type="function">
    <text evidence="13 15">Part of a heterotetrameric complex that catalyzes the two-step biosynthesis of anthranilate, an intermediate in the biosynthesis of L-tryptophan. In the first step, the glutamine-binding beta subunit (TrpG) of anthranilate synthase (AS) provides the glutamine amidotransferase activity which generates ammonia as a substrate that, along with chorismate, is used in the second step, catalyzed by the large alpha subunit of AS (TrpE) to produce anthranilate. In the absence of TrpG, TrpE can synthesize anthranilate directly from chorismate and high concentrations of ammonia.</text>
</comment>
<evidence type="ECO:0000259" key="16">
    <source>
        <dbReference type="Pfam" id="PF00425"/>
    </source>
</evidence>
<dbReference type="NCBIfam" id="TIGR00564">
    <property type="entry name" value="trpE_most"/>
    <property type="match status" value="1"/>
</dbReference>
<dbReference type="GO" id="GO:0000162">
    <property type="term" value="P:L-tryptophan biosynthetic process"/>
    <property type="evidence" value="ECO:0007669"/>
    <property type="project" value="UniProtKB-UniPathway"/>
</dbReference>
<proteinExistence type="inferred from homology"/>
<dbReference type="PANTHER" id="PTHR11236:SF48">
    <property type="entry name" value="ISOCHORISMATE SYNTHASE MENF"/>
    <property type="match status" value="1"/>
</dbReference>
<evidence type="ECO:0000256" key="12">
    <source>
        <dbReference type="ARBA" id="ARBA00023239"/>
    </source>
</evidence>
<dbReference type="InterPro" id="IPR005801">
    <property type="entry name" value="ADC_synthase"/>
</dbReference>
<dbReference type="InterPro" id="IPR005256">
    <property type="entry name" value="Anth_synth_I_PabB"/>
</dbReference>
<reference evidence="18" key="2">
    <citation type="submission" date="2020-09" db="EMBL/GenBank/DDBJ databases">
        <authorList>
            <person name="Sun Q."/>
            <person name="Zhou Y."/>
        </authorList>
    </citation>
    <scope>NUCLEOTIDE SEQUENCE</scope>
    <source>
        <strain evidence="18">CGMCC 1.15725</strain>
    </source>
</reference>
<keyword evidence="7 15" id="KW-0028">Amino-acid biosynthesis</keyword>
<evidence type="ECO:0000256" key="10">
    <source>
        <dbReference type="ARBA" id="ARBA00022842"/>
    </source>
</evidence>
<name>A0A8J2YSL4_9PROT</name>
<evidence type="ECO:0000256" key="13">
    <source>
        <dbReference type="ARBA" id="ARBA00025634"/>
    </source>
</evidence>
<dbReference type="PANTHER" id="PTHR11236">
    <property type="entry name" value="AMINOBENZOATE/ANTHRANILATE SYNTHASE"/>
    <property type="match status" value="1"/>
</dbReference>
<evidence type="ECO:0000256" key="11">
    <source>
        <dbReference type="ARBA" id="ARBA00023141"/>
    </source>
</evidence>
<feature type="domain" description="Anthranilate synthase component I N-terminal" evidence="17">
    <location>
        <begin position="29"/>
        <end position="174"/>
    </location>
</feature>
<keyword evidence="8 15" id="KW-0479">Metal-binding</keyword>
<keyword evidence="9 15" id="KW-0822">Tryptophan biosynthesis</keyword>
<evidence type="ECO:0000313" key="19">
    <source>
        <dbReference type="Proteomes" id="UP000646365"/>
    </source>
</evidence>
<dbReference type="Pfam" id="PF04715">
    <property type="entry name" value="Anth_synt_I_N"/>
    <property type="match status" value="1"/>
</dbReference>
<evidence type="ECO:0000256" key="14">
    <source>
        <dbReference type="ARBA" id="ARBA00047683"/>
    </source>
</evidence>
<feature type="domain" description="Chorismate-utilising enzyme C-terminal" evidence="16">
    <location>
        <begin position="232"/>
        <end position="484"/>
    </location>
</feature>
<dbReference type="UniPathway" id="UPA00035">
    <property type="reaction ID" value="UER00040"/>
</dbReference>
<evidence type="ECO:0000256" key="4">
    <source>
        <dbReference type="ARBA" id="ARBA00011575"/>
    </source>
</evidence>
<dbReference type="InterPro" id="IPR015890">
    <property type="entry name" value="Chorismate_C"/>
</dbReference>
<evidence type="ECO:0000256" key="15">
    <source>
        <dbReference type="RuleBase" id="RU364045"/>
    </source>
</evidence>
<dbReference type="GO" id="GO:0004049">
    <property type="term" value="F:anthranilate synthase activity"/>
    <property type="evidence" value="ECO:0007669"/>
    <property type="project" value="UniProtKB-EC"/>
</dbReference>
<keyword evidence="19" id="KW-1185">Reference proteome</keyword>
<accession>A0A8J2YSL4</accession>
<evidence type="ECO:0000256" key="1">
    <source>
        <dbReference type="ARBA" id="ARBA00001946"/>
    </source>
</evidence>
<dbReference type="InterPro" id="IPR006805">
    <property type="entry name" value="Anth_synth_I_N"/>
</dbReference>
<evidence type="ECO:0000313" key="18">
    <source>
        <dbReference type="EMBL" id="GGF15061.1"/>
    </source>
</evidence>
<sequence>MQTLPDYAGFAEAHARGEAVLVWTTLVADLETPVSALMKLADGRPNSFLFESVEGGAVRGRYSFIGLKPDLIWRCRGEKVEINRQARIDADAFEPSPDGPLASLRRLIDESRVAIPAPLPPMASGLFGYLGYAMIGRVERLPDTNPDTLGVPDGLLIRPTVVAIFDNIADRVTVVTPVWPNEGADPKVAYAHARERLADVVADFGRSLPYRAEREEDVDHTPEPATNLTRGQYHEMVERAKEYIRAGDIFQVVPSQRFTVPFRLPPLTFYRALRRLNPSPFLFFLDFGDFSVVGSSPEILVRLRDDKVTIRPIAGTRRRGVDAAEDAALAADLLADPKELAEHLMLLDLARNDVGRVAKIGTVKVVEQMIVERYSHVMHICSTVEGQLDPARGDMLDALMAGFPAGTVSGAPKVRAMEIIDELEPERRNIYGGAIGYFGGSGAMDTCIALRTAVLKDGKLVIQAGGGVVADSDPEAEYQESVNKSKALVRAAEEAKRFAAGR</sequence>
<keyword evidence="10 15" id="KW-0460">Magnesium</keyword>
<evidence type="ECO:0000256" key="9">
    <source>
        <dbReference type="ARBA" id="ARBA00022822"/>
    </source>
</evidence>
<comment type="similarity">
    <text evidence="3 15">Belongs to the anthranilate synthase component I family.</text>
</comment>
<keyword evidence="11 15" id="KW-0057">Aromatic amino acid biosynthesis</keyword>
<comment type="cofactor">
    <cofactor evidence="1 15">
        <name>Mg(2+)</name>
        <dbReference type="ChEBI" id="CHEBI:18420"/>
    </cofactor>
</comment>
<dbReference type="Pfam" id="PF00425">
    <property type="entry name" value="Chorismate_bind"/>
    <property type="match status" value="1"/>
</dbReference>
<evidence type="ECO:0000259" key="17">
    <source>
        <dbReference type="Pfam" id="PF04715"/>
    </source>
</evidence>
<evidence type="ECO:0000256" key="8">
    <source>
        <dbReference type="ARBA" id="ARBA00022723"/>
    </source>
</evidence>
<comment type="subunit">
    <text evidence="4 15">Heterotetramer consisting of two non-identical subunits: a beta subunit (TrpG) and a large alpha subunit (TrpE).</text>
</comment>
<dbReference type="InterPro" id="IPR019999">
    <property type="entry name" value="Anth_synth_I-like"/>
</dbReference>
<comment type="catalytic activity">
    <reaction evidence="14 15">
        <text>chorismate + L-glutamine = anthranilate + pyruvate + L-glutamate + H(+)</text>
        <dbReference type="Rhea" id="RHEA:21732"/>
        <dbReference type="ChEBI" id="CHEBI:15361"/>
        <dbReference type="ChEBI" id="CHEBI:15378"/>
        <dbReference type="ChEBI" id="CHEBI:16567"/>
        <dbReference type="ChEBI" id="CHEBI:29748"/>
        <dbReference type="ChEBI" id="CHEBI:29985"/>
        <dbReference type="ChEBI" id="CHEBI:58359"/>
        <dbReference type="EC" id="4.1.3.27"/>
    </reaction>
</comment>
<evidence type="ECO:0000256" key="5">
    <source>
        <dbReference type="ARBA" id="ARBA00012266"/>
    </source>
</evidence>
<dbReference type="GO" id="GO:0046872">
    <property type="term" value="F:metal ion binding"/>
    <property type="evidence" value="ECO:0007669"/>
    <property type="project" value="UniProtKB-KW"/>
</dbReference>
<dbReference type="EMBL" id="BMJQ01000004">
    <property type="protein sequence ID" value="GGF15061.1"/>
    <property type="molecule type" value="Genomic_DNA"/>
</dbReference>
<dbReference type="Gene3D" id="3.60.120.10">
    <property type="entry name" value="Anthranilate synthase"/>
    <property type="match status" value="1"/>
</dbReference>
<dbReference type="RefSeq" id="WP_189045296.1">
    <property type="nucleotide sequence ID" value="NZ_BMJQ01000004.1"/>
</dbReference>
<comment type="pathway">
    <text evidence="2 15">Amino-acid biosynthesis; L-tryptophan biosynthesis; L-tryptophan from chorismate: step 1/5.</text>
</comment>